<evidence type="ECO:0000313" key="3">
    <source>
        <dbReference type="Proteomes" id="UP000442694"/>
    </source>
</evidence>
<evidence type="ECO:0000313" key="2">
    <source>
        <dbReference type="EMBL" id="KAB8029161.1"/>
    </source>
</evidence>
<reference evidence="2 3" key="1">
    <citation type="submission" date="2019-10" db="EMBL/GenBank/DDBJ databases">
        <title>New genus of Silvanigrellaceae.</title>
        <authorList>
            <person name="Pitt A."/>
            <person name="Hahn M.W."/>
        </authorList>
    </citation>
    <scope>NUCLEOTIDE SEQUENCE [LARGE SCALE GENOMIC DNA]</scope>
    <source>
        <strain evidence="2 3">33A1-SZDP</strain>
    </source>
</reference>
<name>A0A833JC00_9BACT</name>
<keyword evidence="1" id="KW-0812">Transmembrane</keyword>
<dbReference type="Gene3D" id="2.40.160.60">
    <property type="entry name" value="Outer membrane protein transport protein (OMPP1/FadL/TodX)"/>
    <property type="match status" value="1"/>
</dbReference>
<dbReference type="RefSeq" id="WP_152213502.1">
    <property type="nucleotide sequence ID" value="NZ_WFLN01000008.1"/>
</dbReference>
<dbReference type="Proteomes" id="UP000442694">
    <property type="component" value="Unassembled WGS sequence"/>
</dbReference>
<evidence type="ECO:0000256" key="1">
    <source>
        <dbReference type="SAM" id="Phobius"/>
    </source>
</evidence>
<protein>
    <submittedName>
        <fullName evidence="2">Uncharacterized protein</fullName>
    </submittedName>
</protein>
<dbReference type="EMBL" id="WFLN01000008">
    <property type="protein sequence ID" value="KAB8029161.1"/>
    <property type="molecule type" value="Genomic_DNA"/>
</dbReference>
<dbReference type="AlphaFoldDB" id="A0A833JC00"/>
<keyword evidence="3" id="KW-1185">Reference proteome</keyword>
<organism evidence="2 3">
    <name type="scientific">Fluviispira multicolorata</name>
    <dbReference type="NCBI Taxonomy" id="2654512"/>
    <lineage>
        <taxon>Bacteria</taxon>
        <taxon>Pseudomonadati</taxon>
        <taxon>Bdellovibrionota</taxon>
        <taxon>Oligoflexia</taxon>
        <taxon>Silvanigrellales</taxon>
        <taxon>Silvanigrellaceae</taxon>
        <taxon>Fluviispira</taxon>
    </lineage>
</organism>
<gene>
    <name evidence="2" type="ORF">GCL57_11530</name>
</gene>
<feature type="transmembrane region" description="Helical" evidence="1">
    <location>
        <begin position="7"/>
        <end position="25"/>
    </location>
</feature>
<comment type="caution">
    <text evidence="2">The sequence shown here is derived from an EMBL/GenBank/DDBJ whole genome shotgun (WGS) entry which is preliminary data.</text>
</comment>
<proteinExistence type="predicted"/>
<keyword evidence="1" id="KW-0472">Membrane</keyword>
<sequence length="373" mass="40892">MDGLNKLYFKKIIFFIILLIEFLYFQKINSQELQREYRAARFLGRGDTGIADSNGGDSIFYNPAGTAQTKGILNEIAIVSPQVEGTDNIKSLYDSAQGNSNAIDILAANQNKVFSAAAQNYTGIVFRKVSLAVMDRLNANAYVGIDPTTGIPTANIYGVNRAGVYLTLAHDFFDQHLLIGINGKYIQKREADLKISALNVESQISNSSLKSIIENSMKQGSGIGADIGMLLVLHKESSTQIGLVYRNLGMQYRWVVPEGASAPTSEPTVLDAGFKTSFGTKKSRVALFADMRDIANVENTDVGKRMHFGIEYSFLNSFGIMTGINQGYSTFGAFVSTKIIKVEGGVYTEEIGERVGTLPSQRFFGRIVFGWLI</sequence>
<keyword evidence="1" id="KW-1133">Transmembrane helix</keyword>
<accession>A0A833JC00</accession>